<dbReference type="InterPro" id="IPR000805">
    <property type="entry name" value="Glyco_hydro_26"/>
</dbReference>
<dbReference type="InterPro" id="IPR017853">
    <property type="entry name" value="GH"/>
</dbReference>
<sequence>MRNLILIILLSTCLNIVAQNPINPNASKEAKNLLSYIYGLDNTILSGQHSYNHEPTKYYDIASDIAGEKPAIWGADLYWSSVNQEDKVIEEAIKKHNEGAIITIMWHVGRPMDDAPYGWSSSVQNTISDEQWKELTTPGTKLNKRWENQVDTIAKALKRLKDKNIPVLWRPYHEMNGVWFWWGNKPGKDGYIKLWKMLYHRLTDIHKLNNLIWVWNANGPRDIPYDEAFAYKDFYPGKKYVDILATDVYHFDYEQKDYESLLKLANGKPIALGEVGQLPKANILEKQPKWSWFMVWANWIETANTKEGILEIYNRPETLTRDEIKLQE</sequence>
<evidence type="ECO:0000313" key="7">
    <source>
        <dbReference type="EMBL" id="SFU47243.1"/>
    </source>
</evidence>
<keyword evidence="8" id="KW-1185">Reference proteome</keyword>
<gene>
    <name evidence="7" type="ORF">SAMN05216480_104179</name>
</gene>
<protein>
    <submittedName>
        <fullName evidence="7">Mannan endo-1,4-beta-mannosidase</fullName>
    </submittedName>
</protein>
<dbReference type="AlphaFoldDB" id="A0A1I7GFR4"/>
<feature type="active site" description="Nucleophile" evidence="4">
    <location>
        <position position="274"/>
    </location>
</feature>
<dbReference type="STRING" id="1224947.SAMN05216480_104179"/>
<accession>A0A1I7GFR4</accession>
<evidence type="ECO:0000256" key="5">
    <source>
        <dbReference type="SAM" id="SignalP"/>
    </source>
</evidence>
<comment type="similarity">
    <text evidence="1 4">Belongs to the glycosyl hydrolase 26 family.</text>
</comment>
<keyword evidence="5" id="KW-0732">Signal</keyword>
<dbReference type="PANTHER" id="PTHR40079">
    <property type="entry name" value="MANNAN ENDO-1,4-BETA-MANNOSIDASE E-RELATED"/>
    <property type="match status" value="1"/>
</dbReference>
<evidence type="ECO:0000259" key="6">
    <source>
        <dbReference type="PROSITE" id="PS51764"/>
    </source>
</evidence>
<evidence type="ECO:0000256" key="4">
    <source>
        <dbReference type="PROSITE-ProRule" id="PRU01100"/>
    </source>
</evidence>
<organism evidence="7 8">
    <name type="scientific">Pustulibacterium marinum</name>
    <dbReference type="NCBI Taxonomy" id="1224947"/>
    <lineage>
        <taxon>Bacteria</taxon>
        <taxon>Pseudomonadati</taxon>
        <taxon>Bacteroidota</taxon>
        <taxon>Flavobacteriia</taxon>
        <taxon>Flavobacteriales</taxon>
        <taxon>Flavobacteriaceae</taxon>
        <taxon>Pustulibacterium</taxon>
    </lineage>
</organism>
<feature type="active site" description="Proton donor" evidence="4">
    <location>
        <position position="174"/>
    </location>
</feature>
<dbReference type="Pfam" id="PF02156">
    <property type="entry name" value="Glyco_hydro_26"/>
    <property type="match status" value="1"/>
</dbReference>
<dbReference type="Proteomes" id="UP000199138">
    <property type="component" value="Unassembled WGS sequence"/>
</dbReference>
<dbReference type="EMBL" id="FPBK01000004">
    <property type="protein sequence ID" value="SFU47243.1"/>
    <property type="molecule type" value="Genomic_DNA"/>
</dbReference>
<proteinExistence type="inferred from homology"/>
<keyword evidence="3 4" id="KW-0326">Glycosidase</keyword>
<evidence type="ECO:0000256" key="1">
    <source>
        <dbReference type="ARBA" id="ARBA00007754"/>
    </source>
</evidence>
<dbReference type="PROSITE" id="PS51764">
    <property type="entry name" value="GH26"/>
    <property type="match status" value="1"/>
</dbReference>
<dbReference type="GO" id="GO:0006080">
    <property type="term" value="P:substituted mannan metabolic process"/>
    <property type="evidence" value="ECO:0007669"/>
    <property type="project" value="InterPro"/>
</dbReference>
<feature type="chain" id="PRO_5011625231" evidence="5">
    <location>
        <begin position="19"/>
        <end position="328"/>
    </location>
</feature>
<dbReference type="PRINTS" id="PR00739">
    <property type="entry name" value="GLHYDRLASE26"/>
</dbReference>
<feature type="signal peptide" evidence="5">
    <location>
        <begin position="1"/>
        <end position="18"/>
    </location>
</feature>
<dbReference type="Gene3D" id="3.20.20.80">
    <property type="entry name" value="Glycosidases"/>
    <property type="match status" value="1"/>
</dbReference>
<dbReference type="SUPFAM" id="SSF51445">
    <property type="entry name" value="(Trans)glycosidases"/>
    <property type="match status" value="1"/>
</dbReference>
<name>A0A1I7GFR4_9FLAO</name>
<keyword evidence="2 4" id="KW-0378">Hydrolase</keyword>
<reference evidence="7 8" key="1">
    <citation type="submission" date="2016-10" db="EMBL/GenBank/DDBJ databases">
        <authorList>
            <person name="de Groot N.N."/>
        </authorList>
    </citation>
    <scope>NUCLEOTIDE SEQUENCE [LARGE SCALE GENOMIC DNA]</scope>
    <source>
        <strain evidence="7 8">CGMCC 1.12333</strain>
    </source>
</reference>
<dbReference type="RefSeq" id="WP_093024635.1">
    <property type="nucleotide sequence ID" value="NZ_FPBK01000004.1"/>
</dbReference>
<evidence type="ECO:0000313" key="8">
    <source>
        <dbReference type="Proteomes" id="UP000199138"/>
    </source>
</evidence>
<dbReference type="InterPro" id="IPR022790">
    <property type="entry name" value="GH26_dom"/>
</dbReference>
<dbReference type="OrthoDB" id="9816550at2"/>
<feature type="domain" description="GH26" evidence="6">
    <location>
        <begin position="28"/>
        <end position="322"/>
    </location>
</feature>
<dbReference type="PANTHER" id="PTHR40079:SF4">
    <property type="entry name" value="GH26 DOMAIN-CONTAINING PROTEIN-RELATED"/>
    <property type="match status" value="1"/>
</dbReference>
<evidence type="ECO:0000256" key="2">
    <source>
        <dbReference type="ARBA" id="ARBA00022801"/>
    </source>
</evidence>
<dbReference type="GO" id="GO:0016985">
    <property type="term" value="F:mannan endo-1,4-beta-mannosidase activity"/>
    <property type="evidence" value="ECO:0007669"/>
    <property type="project" value="InterPro"/>
</dbReference>
<evidence type="ECO:0000256" key="3">
    <source>
        <dbReference type="ARBA" id="ARBA00023295"/>
    </source>
</evidence>